<keyword evidence="2" id="KW-0547">Nucleotide-binding</keyword>
<name>A0A392NUX7_9FABA</name>
<dbReference type="Pfam" id="PF18052">
    <property type="entry name" value="Rx_N"/>
    <property type="match status" value="1"/>
</dbReference>
<dbReference type="EMBL" id="LXQA010051592">
    <property type="protein sequence ID" value="MCI03244.1"/>
    <property type="molecule type" value="Genomic_DNA"/>
</dbReference>
<evidence type="ECO:0000313" key="6">
    <source>
        <dbReference type="Proteomes" id="UP000265520"/>
    </source>
</evidence>
<keyword evidence="6" id="KW-1185">Reference proteome</keyword>
<reference evidence="5 6" key="1">
    <citation type="journal article" date="2018" name="Front. Plant Sci.">
        <title>Red Clover (Trifolium pratense) and Zigzag Clover (T. medium) - A Picture of Genomic Similarities and Differences.</title>
        <authorList>
            <person name="Dluhosova J."/>
            <person name="Istvanek J."/>
            <person name="Nedelnik J."/>
            <person name="Repkova J."/>
        </authorList>
    </citation>
    <scope>NUCLEOTIDE SEQUENCE [LARGE SCALE GENOMIC DNA]</scope>
    <source>
        <strain evidence="6">cv. 10/8</strain>
        <tissue evidence="5">Leaf</tissue>
    </source>
</reference>
<dbReference type="GO" id="GO:0000166">
    <property type="term" value="F:nucleotide binding"/>
    <property type="evidence" value="ECO:0007669"/>
    <property type="project" value="UniProtKB-KW"/>
</dbReference>
<dbReference type="Proteomes" id="UP000265520">
    <property type="component" value="Unassembled WGS sequence"/>
</dbReference>
<feature type="domain" description="Disease resistance N-terminal" evidence="4">
    <location>
        <begin position="35"/>
        <end position="95"/>
    </location>
</feature>
<evidence type="ECO:0000256" key="1">
    <source>
        <dbReference type="ARBA" id="ARBA00022737"/>
    </source>
</evidence>
<organism evidence="5 6">
    <name type="scientific">Trifolium medium</name>
    <dbReference type="NCBI Taxonomy" id="97028"/>
    <lineage>
        <taxon>Eukaryota</taxon>
        <taxon>Viridiplantae</taxon>
        <taxon>Streptophyta</taxon>
        <taxon>Embryophyta</taxon>
        <taxon>Tracheophyta</taxon>
        <taxon>Spermatophyta</taxon>
        <taxon>Magnoliopsida</taxon>
        <taxon>eudicotyledons</taxon>
        <taxon>Gunneridae</taxon>
        <taxon>Pentapetalae</taxon>
        <taxon>rosids</taxon>
        <taxon>fabids</taxon>
        <taxon>Fabales</taxon>
        <taxon>Fabaceae</taxon>
        <taxon>Papilionoideae</taxon>
        <taxon>50 kb inversion clade</taxon>
        <taxon>NPAAA clade</taxon>
        <taxon>Hologalegina</taxon>
        <taxon>IRL clade</taxon>
        <taxon>Trifolieae</taxon>
        <taxon>Trifolium</taxon>
    </lineage>
</organism>
<dbReference type="AlphaFoldDB" id="A0A392NUX7"/>
<evidence type="ECO:0000256" key="3">
    <source>
        <dbReference type="ARBA" id="ARBA00022821"/>
    </source>
</evidence>
<evidence type="ECO:0000313" key="5">
    <source>
        <dbReference type="EMBL" id="MCI03244.1"/>
    </source>
</evidence>
<accession>A0A392NUX7</accession>
<keyword evidence="1" id="KW-0677">Repeat</keyword>
<proteinExistence type="predicted"/>
<dbReference type="GO" id="GO:0006952">
    <property type="term" value="P:defense response"/>
    <property type="evidence" value="ECO:0007669"/>
    <property type="project" value="UniProtKB-KW"/>
</dbReference>
<sequence length="186" mass="22064">MAAPFVVNGAFLSSEFQEIHRRLSLTRDFRNYLDEEVVKKLEITVSSINDVLDDAEKKQYRNTKVKNWLVLLKHEVYEFEQLLDVIDTESLQREGTIRRFVSGLKKRSEYRIMIKELLQRLELLVEQKDILGLQKATRDNHVTRIRISRMRPEPVIYDNYREHEKEEIIHFLLADTDCDNQDSGAI</sequence>
<keyword evidence="3" id="KW-0611">Plant defense</keyword>
<dbReference type="Gene3D" id="1.20.5.4130">
    <property type="match status" value="1"/>
</dbReference>
<evidence type="ECO:0000259" key="4">
    <source>
        <dbReference type="Pfam" id="PF18052"/>
    </source>
</evidence>
<comment type="caution">
    <text evidence="5">The sequence shown here is derived from an EMBL/GenBank/DDBJ whole genome shotgun (WGS) entry which is preliminary data.</text>
</comment>
<dbReference type="InterPro" id="IPR041118">
    <property type="entry name" value="Rx_N"/>
</dbReference>
<evidence type="ECO:0000256" key="2">
    <source>
        <dbReference type="ARBA" id="ARBA00022741"/>
    </source>
</evidence>
<protein>
    <submittedName>
        <fullName evidence="5">CC-NBS-LRR resistance protein</fullName>
    </submittedName>
</protein>